<dbReference type="EMBL" id="CM039170">
    <property type="protein sequence ID" value="KAH9801568.1"/>
    <property type="molecule type" value="Genomic_DNA"/>
</dbReference>
<evidence type="ECO:0000313" key="2">
    <source>
        <dbReference type="Proteomes" id="UP000829398"/>
    </source>
</evidence>
<comment type="caution">
    <text evidence="1">The sequence shown here is derived from an EMBL/GenBank/DDBJ whole genome shotgun (WGS) entry which is preliminary data.</text>
</comment>
<organism evidence="1 2">
    <name type="scientific">Citrus sinensis</name>
    <name type="common">Sweet orange</name>
    <name type="synonym">Citrus aurantium var. sinensis</name>
    <dbReference type="NCBI Taxonomy" id="2711"/>
    <lineage>
        <taxon>Eukaryota</taxon>
        <taxon>Viridiplantae</taxon>
        <taxon>Streptophyta</taxon>
        <taxon>Embryophyta</taxon>
        <taxon>Tracheophyta</taxon>
        <taxon>Spermatophyta</taxon>
        <taxon>Magnoliopsida</taxon>
        <taxon>eudicotyledons</taxon>
        <taxon>Gunneridae</taxon>
        <taxon>Pentapetalae</taxon>
        <taxon>rosids</taxon>
        <taxon>malvids</taxon>
        <taxon>Sapindales</taxon>
        <taxon>Rutaceae</taxon>
        <taxon>Aurantioideae</taxon>
        <taxon>Citrus</taxon>
    </lineage>
</organism>
<dbReference type="Proteomes" id="UP000829398">
    <property type="component" value="Chromosome 1"/>
</dbReference>
<sequence>MVGGTLFICGRLIERLPEKHLYKNRLQEYTQKAGLPLPTYRSKNEGFPHVPKFWAQVEVNGKTYASTGRFTHVKEAEQDAARTALEHITQIVKNAGIPTIQDPNYCKSILNEYCAKINLKKPEYTTTFGNEKHPVFISSMVFNGETYKGEVAGSKKMAEQLAARAAIQSLLESGSEVIRQIISSKFNIHKPALGFKDLGTDRSNLQIVVKSETLIKLNLLLKLTTHQHPYVPTEASKKKVAAFPSTSEMKSAGPHANSSGENKRKRLIEDSSQQKKRVHKQAQIDKCNDYFEK</sequence>
<name>A0ACB8NV31_CITSI</name>
<protein>
    <submittedName>
        <fullName evidence="1">Double-stranded RNA-binding protein 1</fullName>
    </submittedName>
</protein>
<reference evidence="2" key="1">
    <citation type="journal article" date="2023" name="Hortic. Res.">
        <title>A chromosome-level phased genome enabling allele-level studies in sweet orange: a case study on citrus Huanglongbing tolerance.</title>
        <authorList>
            <person name="Wu B."/>
            <person name="Yu Q."/>
            <person name="Deng Z."/>
            <person name="Duan Y."/>
            <person name="Luo F."/>
            <person name="Gmitter F. Jr."/>
        </authorList>
    </citation>
    <scope>NUCLEOTIDE SEQUENCE [LARGE SCALE GENOMIC DNA]</scope>
    <source>
        <strain evidence="2">cv. Valencia</strain>
    </source>
</reference>
<evidence type="ECO:0000313" key="1">
    <source>
        <dbReference type="EMBL" id="KAH9801568.1"/>
    </source>
</evidence>
<gene>
    <name evidence="1" type="ORF">KPL71_001086</name>
</gene>
<keyword evidence="2" id="KW-1185">Reference proteome</keyword>
<proteinExistence type="predicted"/>
<accession>A0ACB8NV31</accession>